<feature type="repeat" description="PPR" evidence="2">
    <location>
        <begin position="110"/>
        <end position="144"/>
    </location>
</feature>
<feature type="repeat" description="PPR" evidence="2">
    <location>
        <begin position="291"/>
        <end position="325"/>
    </location>
</feature>
<sequence length="443" mass="49511">MRFPPIKRPPLRRAPVVPSADNKRISQCVRLGDIDGARRVFNEMPERTAVSWNSMIIGYFTRGKVGDAETLFNSMPAPTTASYNAMISGYVRNDRVPDARRVFDAMPAHNVISWTAMVRGYVKVGEVSEAEALFRRMPERNVVSWTVMVGGLLREGRVDDARALYDAMPERDVVATTNMVSGYCDAGRTAEAREIFDSMPRRNVVSWTAMVSGYAHNLELDLARELFDAMPERNEVTWTALITGHAQCGRTDEALEPFQSLIASNSMILGLGQSKRMAEARRIFDRMDERDDGSWSALIKGYERSGLELEALSAFASMQRHGVRANYPSFISVISVCASLASYAHGREVHAEAVKLGFHSDVYIASAMITMYVKCGDLGRRGLVAAQEHEDIARMLERLNGMLREVGYVPDLNFVLHDVDEEQKEMSLGWHSERVAVAFGLLK</sequence>
<dbReference type="InterPro" id="IPR002885">
    <property type="entry name" value="PPR_rpt"/>
</dbReference>
<dbReference type="Pfam" id="PF01535">
    <property type="entry name" value="PPR"/>
    <property type="match status" value="10"/>
</dbReference>
<keyword evidence="5" id="KW-1185">Reference proteome</keyword>
<evidence type="ECO:0000313" key="4">
    <source>
        <dbReference type="EMBL" id="KAK1292764.1"/>
    </source>
</evidence>
<evidence type="ECO:0000313" key="5">
    <source>
        <dbReference type="Proteomes" id="UP001180020"/>
    </source>
</evidence>
<dbReference type="SUPFAM" id="SSF48452">
    <property type="entry name" value="TPR-like"/>
    <property type="match status" value="1"/>
</dbReference>
<accession>A0AAV9CVP5</accession>
<dbReference type="Gene3D" id="1.25.40.10">
    <property type="entry name" value="Tetratricopeptide repeat domain"/>
    <property type="match status" value="4"/>
</dbReference>
<comment type="caution">
    <text evidence="4">The sequence shown here is derived from an EMBL/GenBank/DDBJ whole genome shotgun (WGS) entry which is preliminary data.</text>
</comment>
<feature type="repeat" description="PPR" evidence="2">
    <location>
        <begin position="172"/>
        <end position="206"/>
    </location>
</feature>
<dbReference type="InterPro" id="IPR032867">
    <property type="entry name" value="DYW_dom"/>
</dbReference>
<dbReference type="EMBL" id="JAUJYO010000017">
    <property type="protein sequence ID" value="KAK1292764.1"/>
    <property type="molecule type" value="Genomic_DNA"/>
</dbReference>
<dbReference type="GO" id="GO:0048731">
    <property type="term" value="P:system development"/>
    <property type="evidence" value="ECO:0007669"/>
    <property type="project" value="UniProtKB-ARBA"/>
</dbReference>
<keyword evidence="1" id="KW-0677">Repeat</keyword>
<dbReference type="Proteomes" id="UP001180020">
    <property type="component" value="Unassembled WGS sequence"/>
</dbReference>
<reference evidence="4" key="2">
    <citation type="submission" date="2023-06" db="EMBL/GenBank/DDBJ databases">
        <authorList>
            <person name="Ma L."/>
            <person name="Liu K.-W."/>
            <person name="Li Z."/>
            <person name="Hsiao Y.-Y."/>
            <person name="Qi Y."/>
            <person name="Fu T."/>
            <person name="Tang G."/>
            <person name="Zhang D."/>
            <person name="Sun W.-H."/>
            <person name="Liu D.-K."/>
            <person name="Li Y."/>
            <person name="Chen G.-Z."/>
            <person name="Liu X.-D."/>
            <person name="Liao X.-Y."/>
            <person name="Jiang Y.-T."/>
            <person name="Yu X."/>
            <person name="Hao Y."/>
            <person name="Huang J."/>
            <person name="Zhao X.-W."/>
            <person name="Ke S."/>
            <person name="Chen Y.-Y."/>
            <person name="Wu W.-L."/>
            <person name="Hsu J.-L."/>
            <person name="Lin Y.-F."/>
            <person name="Huang M.-D."/>
            <person name="Li C.-Y."/>
            <person name="Huang L."/>
            <person name="Wang Z.-W."/>
            <person name="Zhao X."/>
            <person name="Zhong W.-Y."/>
            <person name="Peng D.-H."/>
            <person name="Ahmad S."/>
            <person name="Lan S."/>
            <person name="Zhang J.-S."/>
            <person name="Tsai W.-C."/>
            <person name="Van De Peer Y."/>
            <person name="Liu Z.-J."/>
        </authorList>
    </citation>
    <scope>NUCLEOTIDE SEQUENCE</scope>
    <source>
        <strain evidence="4">CP</strain>
        <tissue evidence="4">Leaves</tissue>
    </source>
</reference>
<feature type="repeat" description="PPR" evidence="2">
    <location>
        <begin position="79"/>
        <end position="109"/>
    </location>
</feature>
<dbReference type="InterPro" id="IPR046960">
    <property type="entry name" value="PPR_At4g14850-like_plant"/>
</dbReference>
<dbReference type="NCBIfam" id="TIGR00756">
    <property type="entry name" value="PPR"/>
    <property type="match status" value="8"/>
</dbReference>
<protein>
    <submittedName>
        <fullName evidence="4">Pentatricopeptide repeat-containing protein</fullName>
    </submittedName>
</protein>
<organism evidence="4 5">
    <name type="scientific">Acorus calamus</name>
    <name type="common">Sweet flag</name>
    <dbReference type="NCBI Taxonomy" id="4465"/>
    <lineage>
        <taxon>Eukaryota</taxon>
        <taxon>Viridiplantae</taxon>
        <taxon>Streptophyta</taxon>
        <taxon>Embryophyta</taxon>
        <taxon>Tracheophyta</taxon>
        <taxon>Spermatophyta</taxon>
        <taxon>Magnoliopsida</taxon>
        <taxon>Liliopsida</taxon>
        <taxon>Acoraceae</taxon>
        <taxon>Acorus</taxon>
    </lineage>
</organism>
<evidence type="ECO:0000259" key="3">
    <source>
        <dbReference type="Pfam" id="PF14432"/>
    </source>
</evidence>
<dbReference type="GO" id="GO:0008270">
    <property type="term" value="F:zinc ion binding"/>
    <property type="evidence" value="ECO:0007669"/>
    <property type="project" value="InterPro"/>
</dbReference>
<reference evidence="4" key="1">
    <citation type="journal article" date="2023" name="Nat. Commun.">
        <title>Diploid and tetraploid genomes of Acorus and the evolution of monocots.</title>
        <authorList>
            <person name="Ma L."/>
            <person name="Liu K.W."/>
            <person name="Li Z."/>
            <person name="Hsiao Y.Y."/>
            <person name="Qi Y."/>
            <person name="Fu T."/>
            <person name="Tang G.D."/>
            <person name="Zhang D."/>
            <person name="Sun W.H."/>
            <person name="Liu D.K."/>
            <person name="Li Y."/>
            <person name="Chen G.Z."/>
            <person name="Liu X.D."/>
            <person name="Liao X.Y."/>
            <person name="Jiang Y.T."/>
            <person name="Yu X."/>
            <person name="Hao Y."/>
            <person name="Huang J."/>
            <person name="Zhao X.W."/>
            <person name="Ke S."/>
            <person name="Chen Y.Y."/>
            <person name="Wu W.L."/>
            <person name="Hsu J.L."/>
            <person name="Lin Y.F."/>
            <person name="Huang M.D."/>
            <person name="Li C.Y."/>
            <person name="Huang L."/>
            <person name="Wang Z.W."/>
            <person name="Zhao X."/>
            <person name="Zhong W.Y."/>
            <person name="Peng D.H."/>
            <person name="Ahmad S."/>
            <person name="Lan S."/>
            <person name="Zhang J.S."/>
            <person name="Tsai W.C."/>
            <person name="Van de Peer Y."/>
            <person name="Liu Z.J."/>
        </authorList>
    </citation>
    <scope>NUCLEOTIDE SEQUENCE</scope>
    <source>
        <strain evidence="4">CP</strain>
    </source>
</reference>
<dbReference type="InterPro" id="IPR011990">
    <property type="entry name" value="TPR-like_helical_dom_sf"/>
</dbReference>
<dbReference type="Pfam" id="PF14432">
    <property type="entry name" value="DYW_deaminase"/>
    <property type="match status" value="1"/>
</dbReference>
<feature type="domain" description="DYW" evidence="3">
    <location>
        <begin position="407"/>
        <end position="443"/>
    </location>
</feature>
<gene>
    <name evidence="4" type="primary">PCMP-H18</name>
    <name evidence="4" type="ORF">QJS10_CPB17g00949</name>
</gene>
<dbReference type="GO" id="GO:0003723">
    <property type="term" value="F:RNA binding"/>
    <property type="evidence" value="ECO:0007669"/>
    <property type="project" value="InterPro"/>
</dbReference>
<dbReference type="PROSITE" id="PS51375">
    <property type="entry name" value="PPR"/>
    <property type="match status" value="5"/>
</dbReference>
<dbReference type="GO" id="GO:0009451">
    <property type="term" value="P:RNA modification"/>
    <property type="evidence" value="ECO:0007669"/>
    <property type="project" value="InterPro"/>
</dbReference>
<evidence type="ECO:0000256" key="2">
    <source>
        <dbReference type="PROSITE-ProRule" id="PRU00708"/>
    </source>
</evidence>
<name>A0AAV9CVP5_ACOCL</name>
<dbReference type="FunFam" id="1.25.40.10:FF:000125">
    <property type="entry name" value="Pentatricopeptide repeat-containing protein"/>
    <property type="match status" value="1"/>
</dbReference>
<dbReference type="AlphaFoldDB" id="A0AAV9CVP5"/>
<dbReference type="PANTHER" id="PTHR47926">
    <property type="entry name" value="PENTATRICOPEPTIDE REPEAT-CONTAINING PROTEIN"/>
    <property type="match status" value="1"/>
</dbReference>
<proteinExistence type="predicted"/>
<feature type="repeat" description="PPR" evidence="2">
    <location>
        <begin position="234"/>
        <end position="268"/>
    </location>
</feature>
<evidence type="ECO:0000256" key="1">
    <source>
        <dbReference type="ARBA" id="ARBA00022737"/>
    </source>
</evidence>